<proteinExistence type="predicted"/>
<reference evidence="1 2" key="1">
    <citation type="submission" date="2015-06" db="EMBL/GenBank/DDBJ databases">
        <title>Draft genome of the moderately acidophilic sulfate reducer Candidatus Desulfosporosinus acididurans strain M1.</title>
        <authorList>
            <person name="Poehlein A."/>
            <person name="Petzsch P."/>
            <person name="Johnson B.D."/>
            <person name="Schloemann M."/>
            <person name="Daniel R."/>
            <person name="Muehling M."/>
        </authorList>
    </citation>
    <scope>NUCLEOTIDE SEQUENCE [LARGE SCALE GENOMIC DNA]</scope>
    <source>
        <strain evidence="1 2">M1</strain>
    </source>
</reference>
<evidence type="ECO:0000313" key="2">
    <source>
        <dbReference type="Proteomes" id="UP000036356"/>
    </source>
</evidence>
<protein>
    <submittedName>
        <fullName evidence="1">Uncharacterized protein</fullName>
    </submittedName>
</protein>
<dbReference type="AlphaFoldDB" id="A0A0J1FWL2"/>
<gene>
    <name evidence="1" type="ORF">DEAC_c02000</name>
</gene>
<dbReference type="STRING" id="476652.DEAC_c02000"/>
<accession>A0A0J1FWL2</accession>
<dbReference type="EMBL" id="LDZY01000001">
    <property type="protein sequence ID" value="KLU67794.1"/>
    <property type="molecule type" value="Genomic_DNA"/>
</dbReference>
<sequence length="34" mass="3835">MTQKEQLMINAILESVGLESLKSGQTRRPVYKEG</sequence>
<dbReference type="Proteomes" id="UP000036356">
    <property type="component" value="Unassembled WGS sequence"/>
</dbReference>
<organism evidence="1 2">
    <name type="scientific">Desulfosporosinus acididurans</name>
    <dbReference type="NCBI Taxonomy" id="476652"/>
    <lineage>
        <taxon>Bacteria</taxon>
        <taxon>Bacillati</taxon>
        <taxon>Bacillota</taxon>
        <taxon>Clostridia</taxon>
        <taxon>Eubacteriales</taxon>
        <taxon>Desulfitobacteriaceae</taxon>
        <taxon>Desulfosporosinus</taxon>
    </lineage>
</organism>
<comment type="caution">
    <text evidence="1">The sequence shown here is derived from an EMBL/GenBank/DDBJ whole genome shotgun (WGS) entry which is preliminary data.</text>
</comment>
<evidence type="ECO:0000313" key="1">
    <source>
        <dbReference type="EMBL" id="KLU67794.1"/>
    </source>
</evidence>
<name>A0A0J1FWL2_9FIRM</name>
<dbReference type="PATRIC" id="fig|476652.3.peg.197"/>
<keyword evidence="2" id="KW-1185">Reference proteome</keyword>